<protein>
    <submittedName>
        <fullName evidence="1">Galactose mutarotase</fullName>
    </submittedName>
</protein>
<accession>A0AC61R3W7</accession>
<sequence length="333" mass="37437">MEYQDTRKDGIVFFLLKNDTNQIYVTNYGATLLSWLVIDRHGMLEDLVLGYETMEEYQTQDGYLGACLGRVANRIERGRFTLNGSEYTLPVNNGPNSLHGGTSGFSHRIFDWEIVNDQCVRFTLVSPDGDQGYPATLEVAITYTLEGDTLSIRYEAQSDADTIVNLSNHSYFNLDGSPSIKEHTLKIEADRFIPVDADGLVVADTFAMSDAMDFRQEKPIKQALDSDDEAIRLGKGIDHPYVFRTKTDPVVLASSKSGLELVVNTSYPQAQIYTANYLDGRPGKHGVPMKAQSAICIETQYRPNDINQDPQSLTILRKGEKYDEWTSFTVRKR</sequence>
<evidence type="ECO:0000313" key="1">
    <source>
        <dbReference type="EMBL" id="TGY64417.1"/>
    </source>
</evidence>
<reference evidence="1" key="1">
    <citation type="submission" date="2019-04" db="EMBL/GenBank/DDBJ databases">
        <title>Microbes associate with the intestines of laboratory mice.</title>
        <authorList>
            <person name="Navarre W."/>
            <person name="Wong E."/>
            <person name="Huang K."/>
            <person name="Tropini C."/>
            <person name="Ng K."/>
            <person name="Yu B."/>
        </authorList>
    </citation>
    <scope>NUCLEOTIDE SEQUENCE</scope>
    <source>
        <strain evidence="1">NM09_H32</strain>
    </source>
</reference>
<keyword evidence="2" id="KW-1185">Reference proteome</keyword>
<name>A0AC61R3W7_9FIRM</name>
<comment type="caution">
    <text evidence="1">The sequence shown here is derived from an EMBL/GenBank/DDBJ whole genome shotgun (WGS) entry which is preliminary data.</text>
</comment>
<gene>
    <name evidence="1" type="ORF">E5336_12095</name>
</gene>
<dbReference type="EMBL" id="SRYG01000042">
    <property type="protein sequence ID" value="TGY64417.1"/>
    <property type="molecule type" value="Genomic_DNA"/>
</dbReference>
<proteinExistence type="predicted"/>
<dbReference type="Proteomes" id="UP000308836">
    <property type="component" value="Unassembled WGS sequence"/>
</dbReference>
<evidence type="ECO:0000313" key="2">
    <source>
        <dbReference type="Proteomes" id="UP000308836"/>
    </source>
</evidence>
<organism evidence="1 2">
    <name type="scientific">Dubosiella muris</name>
    <dbReference type="NCBI Taxonomy" id="3038133"/>
    <lineage>
        <taxon>Bacteria</taxon>
        <taxon>Bacillati</taxon>
        <taxon>Bacillota</taxon>
        <taxon>Erysipelotrichia</taxon>
        <taxon>Erysipelotrichales</taxon>
        <taxon>Erysipelotrichaceae</taxon>
        <taxon>Dubosiella</taxon>
    </lineage>
</organism>